<dbReference type="Gene3D" id="3.40.50.720">
    <property type="entry name" value="NAD(P)-binding Rossmann-like Domain"/>
    <property type="match status" value="1"/>
</dbReference>
<dbReference type="SUPFAM" id="SSF51735">
    <property type="entry name" value="NAD(P)-binding Rossmann-fold domains"/>
    <property type="match status" value="1"/>
</dbReference>
<reference evidence="4 5" key="1">
    <citation type="journal article" date="2011" name="Stand. Genomic Sci.">
        <title>Complete genome sequence of Weeksella virosa type strain (9751).</title>
        <authorList>
            <person name="Lang E."/>
            <person name="Teshima H."/>
            <person name="Lucas S."/>
            <person name="Lapidus A."/>
            <person name="Hammon N."/>
            <person name="Deshpande S."/>
            <person name="Nolan M."/>
            <person name="Cheng J.F."/>
            <person name="Pitluck S."/>
            <person name="Liolios K."/>
            <person name="Pagani I."/>
            <person name="Mikhailova N."/>
            <person name="Ivanova N."/>
            <person name="Mavromatis K."/>
            <person name="Pati A."/>
            <person name="Tapia R."/>
            <person name="Han C."/>
            <person name="Goodwin L."/>
            <person name="Chen A."/>
            <person name="Palaniappan K."/>
            <person name="Land M."/>
            <person name="Hauser L."/>
            <person name="Chang Y.J."/>
            <person name="Jeffries C.D."/>
            <person name="Brambilla E.M."/>
            <person name="Kopitz M."/>
            <person name="Rohde M."/>
            <person name="Goker M."/>
            <person name="Tindall B.J."/>
            <person name="Detter J.C."/>
            <person name="Woyke T."/>
            <person name="Bristow J."/>
            <person name="Eisen J.A."/>
            <person name="Markowitz V."/>
            <person name="Hugenholtz P."/>
            <person name="Klenk H.P."/>
            <person name="Kyrpides N.C."/>
        </authorList>
    </citation>
    <scope>NUCLEOTIDE SEQUENCE [LARGE SCALE GENOMIC DNA]</scope>
    <source>
        <strain evidence="5">ATCC 43766 / DSM 16922 / JCM 21250 / NBRC 16016 / NCTC 11634 / CL345/78</strain>
    </source>
</reference>
<name>F0NZR5_WEEVC</name>
<dbReference type="InterPro" id="IPR036291">
    <property type="entry name" value="NAD(P)-bd_dom_sf"/>
</dbReference>
<comment type="similarity">
    <text evidence="1">Belongs to the short-chain dehydrogenases/reductases (SDR) family.</text>
</comment>
<dbReference type="Proteomes" id="UP000008641">
    <property type="component" value="Chromosome"/>
</dbReference>
<dbReference type="PRINTS" id="PR00081">
    <property type="entry name" value="GDHRDH"/>
</dbReference>
<protein>
    <submittedName>
        <fullName evidence="4">3-oxoacyl-(Acyl-carrier protein) reductase paralog</fullName>
    </submittedName>
</protein>
<keyword evidence="5" id="KW-1185">Reference proteome</keyword>
<keyword evidence="3" id="KW-0812">Transmembrane</keyword>
<evidence type="ECO:0000256" key="2">
    <source>
        <dbReference type="ARBA" id="ARBA00023002"/>
    </source>
</evidence>
<dbReference type="InterPro" id="IPR002347">
    <property type="entry name" value="SDR_fam"/>
</dbReference>
<dbReference type="EMBL" id="CP002455">
    <property type="protein sequence ID" value="ADX67324.1"/>
    <property type="molecule type" value="Genomic_DNA"/>
</dbReference>
<sequence>MVVIGPNSDVARAFVEKILTEGERFPMLYLLTSNPKLTEKFAQHIEVKYKQSCQVHTIDLRQGSDFSFVKDISSDLVFCASGFLGKNSDEGLFDDQNSNNIIAINYANLVVLLNHFAQQMAEKEQGTIIALSSVAGERGRQSNFMYGSAKAGFTTYLAGLRNYLFDKKVHVLTVIPGFMDTQMTANIETPKPLTSSPQQAANSIYRAYKKKKNTVYVSFVWRYIMLIIKLIPEFVFKRMKM</sequence>
<evidence type="ECO:0000256" key="1">
    <source>
        <dbReference type="ARBA" id="ARBA00006484"/>
    </source>
</evidence>
<reference evidence="5" key="2">
    <citation type="journal article" date="2011" name="Stand. Genomic Sci.">
        <title>Complete genome sequence of Weeksella virosa type strain (9751T).</title>
        <authorList>
            <person name="Lang E."/>
            <person name="Teshima H."/>
            <person name="Lucas S."/>
            <person name="Lapidus A."/>
            <person name="Hammon N."/>
            <person name="Deshpande S."/>
            <person name="Nolan M."/>
            <person name="Cheng J."/>
            <person name="Pitluck S."/>
            <person name="Liolios K."/>
            <person name="Pagani I."/>
            <person name="Mikhailova N."/>
            <person name="Ivanova N."/>
            <person name="Mavromatis K."/>
            <person name="Pati A."/>
            <person name="Tapia R."/>
            <person name="Han C."/>
            <person name="Goodwin L."/>
            <person name="Chen A."/>
            <person name="Palaniappan K."/>
            <person name="Land M."/>
            <person name="Hauser L."/>
            <person name="Chang Y."/>
            <person name="Jeffries C."/>
            <person name="Brambilla E."/>
            <person name="Kopitz M."/>
            <person name="Rohde M."/>
            <person name="Goker M."/>
            <person name="Tindall B."/>
            <person name="Detter J."/>
            <person name="Woyke T."/>
            <person name="Bristow J."/>
            <person name="Eisen J."/>
            <person name="Markowitz V."/>
            <person name="Hugenholtz P."/>
            <person name="Klenk H."/>
            <person name="Kyrpides N."/>
        </authorList>
    </citation>
    <scope>NUCLEOTIDE SEQUENCE [LARGE SCALE GENOMIC DNA]</scope>
    <source>
        <strain evidence="5">ATCC 43766 / DSM 16922 / JCM 21250 / NBRC 16016 / NCTC 11634 / CL345/78</strain>
    </source>
</reference>
<organism evidence="4 5">
    <name type="scientific">Weeksella virosa (strain ATCC 43766 / DSM 16922 / JCM 21250 / CCUG 30538 / CDC 9751 / IAM 14551 / NBRC 16016 / NCTC 11634 / CL345/78)</name>
    <dbReference type="NCBI Taxonomy" id="865938"/>
    <lineage>
        <taxon>Bacteria</taxon>
        <taxon>Pseudomonadati</taxon>
        <taxon>Bacteroidota</taxon>
        <taxon>Flavobacteriia</taxon>
        <taxon>Flavobacteriales</taxon>
        <taxon>Weeksellaceae</taxon>
        <taxon>Weeksella</taxon>
    </lineage>
</organism>
<keyword evidence="3" id="KW-1133">Transmembrane helix</keyword>
<dbReference type="eggNOG" id="COG0300">
    <property type="taxonomic scope" value="Bacteria"/>
</dbReference>
<proteinExistence type="inferred from homology"/>
<feature type="transmembrane region" description="Helical" evidence="3">
    <location>
        <begin position="215"/>
        <end position="236"/>
    </location>
</feature>
<dbReference type="PANTHER" id="PTHR43008">
    <property type="entry name" value="BENZIL REDUCTASE"/>
    <property type="match status" value="1"/>
</dbReference>
<dbReference type="HOGENOM" id="CLU_010194_2_1_10"/>
<dbReference type="STRING" id="865938.Weevi_0605"/>
<accession>F0NZR5</accession>
<dbReference type="OrthoDB" id="335726at2"/>
<dbReference type="GO" id="GO:0050664">
    <property type="term" value="F:oxidoreductase activity, acting on NAD(P)H, oxygen as acceptor"/>
    <property type="evidence" value="ECO:0007669"/>
    <property type="project" value="TreeGrafter"/>
</dbReference>
<dbReference type="PANTHER" id="PTHR43008:SF4">
    <property type="entry name" value="CHAIN DEHYDROGENASE, PUTATIVE (AFU_ORTHOLOGUE AFUA_4G08710)-RELATED"/>
    <property type="match status" value="1"/>
</dbReference>
<evidence type="ECO:0000313" key="4">
    <source>
        <dbReference type="EMBL" id="ADX67324.1"/>
    </source>
</evidence>
<keyword evidence="3" id="KW-0472">Membrane</keyword>
<dbReference type="Pfam" id="PF00106">
    <property type="entry name" value="adh_short"/>
    <property type="match status" value="1"/>
</dbReference>
<gene>
    <name evidence="4" type="ordered locus">Weevi_0605</name>
</gene>
<dbReference type="AlphaFoldDB" id="F0NZR5"/>
<evidence type="ECO:0000256" key="3">
    <source>
        <dbReference type="SAM" id="Phobius"/>
    </source>
</evidence>
<dbReference type="KEGG" id="wvi:Weevi_0605"/>
<dbReference type="RefSeq" id="WP_013597716.1">
    <property type="nucleotide sequence ID" value="NC_015144.1"/>
</dbReference>
<evidence type="ECO:0000313" key="5">
    <source>
        <dbReference type="Proteomes" id="UP000008641"/>
    </source>
</evidence>
<keyword evidence="2" id="KW-0560">Oxidoreductase</keyword>